<keyword evidence="1" id="KW-0732">Signal</keyword>
<accession>A0A450UKA2</accession>
<evidence type="ECO:0000256" key="1">
    <source>
        <dbReference type="SAM" id="SignalP"/>
    </source>
</evidence>
<evidence type="ECO:0000313" key="2">
    <source>
        <dbReference type="EMBL" id="VFJ92937.1"/>
    </source>
</evidence>
<feature type="chain" id="PRO_5019172137" evidence="1">
    <location>
        <begin position="29"/>
        <end position="90"/>
    </location>
</feature>
<protein>
    <submittedName>
        <fullName evidence="2">Predicted integral membrane protein (DUF2282)</fullName>
    </submittedName>
</protein>
<dbReference type="InterPro" id="IPR018740">
    <property type="entry name" value="DUF2282_membr"/>
</dbReference>
<organism evidence="2">
    <name type="scientific">Candidatus Kentrum sp. LFY</name>
    <dbReference type="NCBI Taxonomy" id="2126342"/>
    <lineage>
        <taxon>Bacteria</taxon>
        <taxon>Pseudomonadati</taxon>
        <taxon>Pseudomonadota</taxon>
        <taxon>Gammaproteobacteria</taxon>
        <taxon>Candidatus Kentrum</taxon>
    </lineage>
</organism>
<gene>
    <name evidence="2" type="ORF">BECKLFY1418B_GA0070995_104021</name>
</gene>
<dbReference type="EMBL" id="CAADFF010000040">
    <property type="protein sequence ID" value="VFJ92937.1"/>
    <property type="molecule type" value="Genomic_DNA"/>
</dbReference>
<reference evidence="2" key="1">
    <citation type="submission" date="2019-02" db="EMBL/GenBank/DDBJ databases">
        <authorList>
            <person name="Gruber-Vodicka R. H."/>
            <person name="Seah K. B. B."/>
        </authorList>
    </citation>
    <scope>NUCLEOTIDE SEQUENCE</scope>
    <source>
        <strain evidence="2">BECK_M7</strain>
    </source>
</reference>
<name>A0A450UKA2_9GAMM</name>
<sequence length="90" mass="9138">MKSFRITKSLVGISVLAISFSFSGAALAAKPGFEKCAGIVKAGMNDCGTSKHACGGQSKTDGAPGEWIYVPEGTCEKIVGGKIKGKGKGN</sequence>
<dbReference type="Pfam" id="PF10048">
    <property type="entry name" value="DUF2282"/>
    <property type="match status" value="1"/>
</dbReference>
<dbReference type="AlphaFoldDB" id="A0A450UKA2"/>
<feature type="signal peptide" evidence="1">
    <location>
        <begin position="1"/>
        <end position="28"/>
    </location>
</feature>
<proteinExistence type="predicted"/>